<dbReference type="AlphaFoldDB" id="A0A1M6VLI8"/>
<sequence>MILQALLLLITGYFNIIREMLVLQLIVCFVKDGIKKYRC</sequence>
<organism evidence="2 3">
    <name type="scientific">Chitinophaga jiangningensis</name>
    <dbReference type="NCBI Taxonomy" id="1419482"/>
    <lineage>
        <taxon>Bacteria</taxon>
        <taxon>Pseudomonadati</taxon>
        <taxon>Bacteroidota</taxon>
        <taxon>Chitinophagia</taxon>
        <taxon>Chitinophagales</taxon>
        <taxon>Chitinophagaceae</taxon>
        <taxon>Chitinophaga</taxon>
    </lineage>
</organism>
<keyword evidence="1" id="KW-0472">Membrane</keyword>
<feature type="transmembrane region" description="Helical" evidence="1">
    <location>
        <begin position="6"/>
        <end position="30"/>
    </location>
</feature>
<evidence type="ECO:0000313" key="2">
    <source>
        <dbReference type="EMBL" id="SHK82106.1"/>
    </source>
</evidence>
<name>A0A1M6VLI8_9BACT</name>
<keyword evidence="1" id="KW-0812">Transmembrane</keyword>
<protein>
    <submittedName>
        <fullName evidence="2">Uncharacterized protein</fullName>
    </submittedName>
</protein>
<keyword evidence="1" id="KW-1133">Transmembrane helix</keyword>
<dbReference type="EMBL" id="FRBL01000001">
    <property type="protein sequence ID" value="SHK82106.1"/>
    <property type="molecule type" value="Genomic_DNA"/>
</dbReference>
<evidence type="ECO:0000256" key="1">
    <source>
        <dbReference type="SAM" id="Phobius"/>
    </source>
</evidence>
<proteinExistence type="predicted"/>
<accession>A0A1M6VLI8</accession>
<dbReference type="Proteomes" id="UP000184420">
    <property type="component" value="Unassembled WGS sequence"/>
</dbReference>
<keyword evidence="3" id="KW-1185">Reference proteome</keyword>
<evidence type="ECO:0000313" key="3">
    <source>
        <dbReference type="Proteomes" id="UP000184420"/>
    </source>
</evidence>
<reference evidence="2 3" key="1">
    <citation type="submission" date="2016-11" db="EMBL/GenBank/DDBJ databases">
        <authorList>
            <person name="Jaros S."/>
            <person name="Januszkiewicz K."/>
            <person name="Wedrychowicz H."/>
        </authorList>
    </citation>
    <scope>NUCLEOTIDE SEQUENCE [LARGE SCALE GENOMIC DNA]</scope>
    <source>
        <strain evidence="2 3">DSM 27406</strain>
    </source>
</reference>
<gene>
    <name evidence="2" type="ORF">SAMN05444266_101253</name>
</gene>
<dbReference type="STRING" id="1419482.SAMN05444266_101253"/>